<evidence type="ECO:0000313" key="1">
    <source>
        <dbReference type="EMBL" id="EMI22698.1"/>
    </source>
</evidence>
<name>M5RTM7_9BACT</name>
<accession>M5RTM7</accession>
<dbReference type="Proteomes" id="UP000011991">
    <property type="component" value="Unassembled WGS sequence"/>
</dbReference>
<sequence length="81" mass="9192">MLVNGKPMKGLEIEVIRGETRYRNAQDETHLSTDANGEFTMTWAEPGMYWLETSTSDEQTSIPQAQTRRLSYAATLEVLPQ</sequence>
<reference evidence="1 2" key="1">
    <citation type="journal article" date="2013" name="Mar. Genomics">
        <title>Expression of sulfatases in Rhodopirellula baltica and the diversity of sulfatases in the genus Rhodopirellula.</title>
        <authorList>
            <person name="Wegner C.E."/>
            <person name="Richter-Heitmann T."/>
            <person name="Klindworth A."/>
            <person name="Klockow C."/>
            <person name="Richter M."/>
            <person name="Achstetter T."/>
            <person name="Glockner F.O."/>
            <person name="Harder J."/>
        </authorList>
    </citation>
    <scope>NUCLEOTIDE SEQUENCE [LARGE SCALE GENOMIC DNA]</scope>
    <source>
        <strain evidence="1 2">SM1</strain>
    </source>
</reference>
<gene>
    <name evidence="1" type="ORF">RMSM_00374</name>
</gene>
<dbReference type="AlphaFoldDB" id="M5RTM7"/>
<protein>
    <submittedName>
        <fullName evidence="1">Uncharacterized protein</fullName>
    </submittedName>
</protein>
<dbReference type="InterPro" id="IPR008969">
    <property type="entry name" value="CarboxyPept-like_regulatory"/>
</dbReference>
<dbReference type="SUPFAM" id="SSF49464">
    <property type="entry name" value="Carboxypeptidase regulatory domain-like"/>
    <property type="match status" value="1"/>
</dbReference>
<evidence type="ECO:0000313" key="2">
    <source>
        <dbReference type="Proteomes" id="UP000011991"/>
    </source>
</evidence>
<dbReference type="Pfam" id="PF10670">
    <property type="entry name" value="DUF4198"/>
    <property type="match status" value="1"/>
</dbReference>
<proteinExistence type="predicted"/>
<comment type="caution">
    <text evidence="1">The sequence shown here is derived from an EMBL/GenBank/DDBJ whole genome shotgun (WGS) entry which is preliminary data.</text>
</comment>
<dbReference type="EMBL" id="ANOG01000052">
    <property type="protein sequence ID" value="EMI22698.1"/>
    <property type="molecule type" value="Genomic_DNA"/>
</dbReference>
<dbReference type="InterPro" id="IPR019613">
    <property type="entry name" value="DUF4198"/>
</dbReference>
<organism evidence="1 2">
    <name type="scientific">Rhodopirellula maiorica SM1</name>
    <dbReference type="NCBI Taxonomy" id="1265738"/>
    <lineage>
        <taxon>Bacteria</taxon>
        <taxon>Pseudomonadati</taxon>
        <taxon>Planctomycetota</taxon>
        <taxon>Planctomycetia</taxon>
        <taxon>Pirellulales</taxon>
        <taxon>Pirellulaceae</taxon>
        <taxon>Novipirellula</taxon>
    </lineage>
</organism>
<keyword evidence="2" id="KW-1185">Reference proteome</keyword>